<comment type="caution">
    <text evidence="2">The sequence shown here is derived from an EMBL/GenBank/DDBJ whole genome shotgun (WGS) entry which is preliminary data.</text>
</comment>
<keyword evidence="3" id="KW-1185">Reference proteome</keyword>
<evidence type="ECO:0000313" key="2">
    <source>
        <dbReference type="EMBL" id="GAL57026.1"/>
    </source>
</evidence>
<sequence length="47" mass="5201">MHVNPSKSGSSKSFALQEGDKSGKPQELTEVSDWGERTQSTHLRREG</sequence>
<protein>
    <recommendedName>
        <fullName evidence="4">Addiction module toxin RelE</fullName>
    </recommendedName>
</protein>
<name>A0A090UX06_PSEVU</name>
<proteinExistence type="predicted"/>
<evidence type="ECO:0000256" key="1">
    <source>
        <dbReference type="SAM" id="MobiDB-lite"/>
    </source>
</evidence>
<accession>A0A090UX06</accession>
<evidence type="ECO:0000313" key="3">
    <source>
        <dbReference type="Proteomes" id="UP000029462"/>
    </source>
</evidence>
<feature type="compositionally biased region" description="Polar residues" evidence="1">
    <location>
        <begin position="1"/>
        <end position="14"/>
    </location>
</feature>
<gene>
    <name evidence="2" type="ORF">EV102420_04_00140</name>
</gene>
<reference evidence="2 3" key="1">
    <citation type="submission" date="2014-09" db="EMBL/GenBank/DDBJ databases">
        <title>Whole genome shotgun sequence of Escherichia vulneris NBRC 102420.</title>
        <authorList>
            <person name="Yoshida Y."/>
            <person name="Hosoyama A."/>
            <person name="Tsuchikane K."/>
            <person name="Ohji S."/>
            <person name="Ichikawa N."/>
            <person name="Kimura A."/>
            <person name="Yamazoe A."/>
            <person name="Ezaki T."/>
            <person name="Fujita N."/>
        </authorList>
    </citation>
    <scope>NUCLEOTIDE SEQUENCE [LARGE SCALE GENOMIC DNA]</scope>
    <source>
        <strain evidence="2 3">NBRC 102420</strain>
    </source>
</reference>
<dbReference type="AlphaFoldDB" id="A0A090UX06"/>
<organism evidence="2 3">
    <name type="scientific">Pseudescherichia vulneris NBRC 102420</name>
    <dbReference type="NCBI Taxonomy" id="1115515"/>
    <lineage>
        <taxon>Bacteria</taxon>
        <taxon>Pseudomonadati</taxon>
        <taxon>Pseudomonadota</taxon>
        <taxon>Gammaproteobacteria</taxon>
        <taxon>Enterobacterales</taxon>
        <taxon>Enterobacteriaceae</taxon>
        <taxon>Pseudescherichia</taxon>
    </lineage>
</organism>
<dbReference type="Proteomes" id="UP000029462">
    <property type="component" value="Unassembled WGS sequence"/>
</dbReference>
<evidence type="ECO:0008006" key="4">
    <source>
        <dbReference type="Google" id="ProtNLM"/>
    </source>
</evidence>
<dbReference type="EMBL" id="BBMZ01000004">
    <property type="protein sequence ID" value="GAL57026.1"/>
    <property type="molecule type" value="Genomic_DNA"/>
</dbReference>
<feature type="region of interest" description="Disordered" evidence="1">
    <location>
        <begin position="1"/>
        <end position="47"/>
    </location>
</feature>